<dbReference type="Pfam" id="PF12551">
    <property type="entry name" value="PHBC_N"/>
    <property type="match status" value="1"/>
</dbReference>
<sequence length="623" mass="68953">MENTIVSGASASSISPKAENTALATPLTKTEGPHVAPVTPSATVSPPDPLERLSETLDKIVHSSLARLTAGLSPAAMAEAYSDWAIHLAFSPGKQAALAGKAARKWARLATNIQQSILSGGRCEACIEPLPQDRRFVAKEWQDYPYNAIYQNFLLQQQWWHNATTGIDGVSKQHERVVEFASRQLLDVASPANFLAINPVALRRTLETGGMNLFDGVQNFWEDWGRLSRGEPPVGTENFKVGLEVAVAPGEVIFRNRLIELIQYAPATETVRPEPILIVPAWIMKYYILDLSPQNSLVNFLTKQGFTVFMISWKNPTEEDRDLGMEDYLRLGFLAALDAVNAIAPDAKTHAVGYCLGGTLLSIAAAAMARDGDNRLKSVSFFAAQQDFTEAGELSLFINESQVHFLEDLMWEQGYLDGKQMAGAFQLLRSNDLVWSRIMRDYLMGERAPMNDLMAWNADATRMPYRMHSEYLRKLFLDNDLAEGRFKVEGRPIALTDIRAPIFSVGTERDHVAPWRSAFKVHLLTDTDVTFLLTTGGHNAGIVSEPGHRGRSYQILTKAAQDRHIDPDAWQTLAPRKEGSWWPEWTAWLAGHSGKPVAPPRLGAPQSGYTPLCAAPGSYVQQP</sequence>
<feature type="domain" description="Poly-beta-hydroxybutyrate polymerase N-terminal" evidence="4">
    <location>
        <begin position="132"/>
        <end position="301"/>
    </location>
</feature>
<reference evidence="6 7" key="1">
    <citation type="submission" date="2019-05" db="EMBL/GenBank/DDBJ databases">
        <authorList>
            <person name="Farhan Ul Haque M."/>
        </authorList>
    </citation>
    <scope>NUCLEOTIDE SEQUENCE [LARGE SCALE GENOMIC DNA]</scope>
    <source>
        <strain evidence="6">2</strain>
    </source>
</reference>
<evidence type="ECO:0000259" key="4">
    <source>
        <dbReference type="Pfam" id="PF07167"/>
    </source>
</evidence>
<dbReference type="InterPro" id="IPR029058">
    <property type="entry name" value="AB_hydrolase_fold"/>
</dbReference>
<keyword evidence="7" id="KW-1185">Reference proteome</keyword>
<dbReference type="PANTHER" id="PTHR36837">
    <property type="entry name" value="POLY(3-HYDROXYALKANOATE) POLYMERASE SUBUNIT PHAC"/>
    <property type="match status" value="1"/>
</dbReference>
<organism evidence="6 7">
    <name type="scientific">Methylocella tundrae</name>
    <dbReference type="NCBI Taxonomy" id="227605"/>
    <lineage>
        <taxon>Bacteria</taxon>
        <taxon>Pseudomonadati</taxon>
        <taxon>Pseudomonadota</taxon>
        <taxon>Alphaproteobacteria</taxon>
        <taxon>Hyphomicrobiales</taxon>
        <taxon>Beijerinckiaceae</taxon>
        <taxon>Methylocella</taxon>
    </lineage>
</organism>
<dbReference type="PANTHER" id="PTHR36837:SF5">
    <property type="entry name" value="POLY-3-HYDROXYBUTYRATE SYNTHASE"/>
    <property type="match status" value="1"/>
</dbReference>
<evidence type="ECO:0000256" key="3">
    <source>
        <dbReference type="SAM" id="MobiDB-lite"/>
    </source>
</evidence>
<evidence type="ECO:0000313" key="6">
    <source>
        <dbReference type="EMBL" id="VTZ51976.1"/>
    </source>
</evidence>
<dbReference type="InterPro" id="IPR010941">
    <property type="entry name" value="PhaC_N"/>
</dbReference>
<dbReference type="Pfam" id="PF07167">
    <property type="entry name" value="PhaC_N"/>
    <property type="match status" value="1"/>
</dbReference>
<dbReference type="EC" id="2.3.1.-" evidence="6"/>
<dbReference type="AlphaFoldDB" id="A0A8B6MCY2"/>
<dbReference type="InterPro" id="IPR022211">
    <property type="entry name" value="PHBC_N"/>
</dbReference>
<dbReference type="Proteomes" id="UP000485880">
    <property type="component" value="Unassembled WGS sequence"/>
</dbReference>
<dbReference type="SUPFAM" id="SSF53474">
    <property type="entry name" value="alpha/beta-Hydrolases"/>
    <property type="match status" value="1"/>
</dbReference>
<feature type="region of interest" description="Disordered" evidence="3">
    <location>
        <begin position="17"/>
        <end position="48"/>
    </location>
</feature>
<dbReference type="GO" id="GO:0042619">
    <property type="term" value="P:poly-hydroxybutyrate biosynthetic process"/>
    <property type="evidence" value="ECO:0007669"/>
    <property type="project" value="InterPro"/>
</dbReference>
<accession>A0A8B6MCY2</accession>
<name>A0A8B6MCY2_METTU</name>
<protein>
    <submittedName>
        <fullName evidence="6">Poly(3-hydroxyalkanoate) polymerase</fullName>
        <ecNumber evidence="6">2.3.1.-</ecNumber>
    </submittedName>
</protein>
<evidence type="ECO:0000256" key="1">
    <source>
        <dbReference type="ARBA" id="ARBA00022679"/>
    </source>
</evidence>
<gene>
    <name evidence="6" type="primary">phaC</name>
    <name evidence="6" type="ORF">MPC4_60065</name>
</gene>
<evidence type="ECO:0000256" key="2">
    <source>
        <dbReference type="ARBA" id="ARBA00023315"/>
    </source>
</evidence>
<feature type="domain" description="Poly-beta-hydroxybutyrate polymerase N-terminal" evidence="5">
    <location>
        <begin position="54"/>
        <end position="94"/>
    </location>
</feature>
<dbReference type="Gene3D" id="3.40.50.1820">
    <property type="entry name" value="alpha/beta hydrolase"/>
    <property type="match status" value="1"/>
</dbReference>
<keyword evidence="2 6" id="KW-0012">Acyltransferase</keyword>
<comment type="caution">
    <text evidence="6">The sequence shown here is derived from an EMBL/GenBank/DDBJ whole genome shotgun (WGS) entry which is preliminary data.</text>
</comment>
<dbReference type="EMBL" id="CABFMQ020000120">
    <property type="protein sequence ID" value="VTZ51976.1"/>
    <property type="molecule type" value="Genomic_DNA"/>
</dbReference>
<dbReference type="GO" id="GO:0016746">
    <property type="term" value="F:acyltransferase activity"/>
    <property type="evidence" value="ECO:0007669"/>
    <property type="project" value="UniProtKB-KW"/>
</dbReference>
<dbReference type="RefSeq" id="WP_174513664.1">
    <property type="nucleotide sequence ID" value="NZ_CABFMQ020000120.1"/>
</dbReference>
<dbReference type="InterPro" id="IPR051321">
    <property type="entry name" value="PHA/PHB_synthase"/>
</dbReference>
<evidence type="ECO:0000313" key="7">
    <source>
        <dbReference type="Proteomes" id="UP000485880"/>
    </source>
</evidence>
<proteinExistence type="predicted"/>
<evidence type="ECO:0000259" key="5">
    <source>
        <dbReference type="Pfam" id="PF12551"/>
    </source>
</evidence>
<keyword evidence="1 6" id="KW-0808">Transferase</keyword>